<sequence>MPPHHSTFSDESSVASPNKKPTVVALPIKKPSSSHPWRPELSKHLENHIVVAVINDNHPLPELRGECLYLDLNGSPKLSVKHDIGLAEEHPDWSWKDRKESDDKYITWFEECGLPPPWECPALYEEKTAGVPNNNAQLFELPNWRVRNAQEKQRIRNIFAVAELLKSGTWFKPLKKSRKKFDKNVKPSEANAKYAVSKWYKTVPTEKEWKRFWRRWAFETTWHEALPQTLVARSDAVKAHLAKVGEKEPKHKHRGRVKEESDSD</sequence>
<dbReference type="EMBL" id="MU004236">
    <property type="protein sequence ID" value="KAF2668696.1"/>
    <property type="molecule type" value="Genomic_DNA"/>
</dbReference>
<organism evidence="2 3">
    <name type="scientific">Microthyrium microscopicum</name>
    <dbReference type="NCBI Taxonomy" id="703497"/>
    <lineage>
        <taxon>Eukaryota</taxon>
        <taxon>Fungi</taxon>
        <taxon>Dikarya</taxon>
        <taxon>Ascomycota</taxon>
        <taxon>Pezizomycotina</taxon>
        <taxon>Dothideomycetes</taxon>
        <taxon>Dothideomycetes incertae sedis</taxon>
        <taxon>Microthyriales</taxon>
        <taxon>Microthyriaceae</taxon>
        <taxon>Microthyrium</taxon>
    </lineage>
</organism>
<evidence type="ECO:0000313" key="3">
    <source>
        <dbReference type="Proteomes" id="UP000799302"/>
    </source>
</evidence>
<dbReference type="AlphaFoldDB" id="A0A6A6UAR9"/>
<gene>
    <name evidence="2" type="ORF">BT63DRAFT_456336</name>
</gene>
<keyword evidence="3" id="KW-1185">Reference proteome</keyword>
<feature type="region of interest" description="Disordered" evidence="1">
    <location>
        <begin position="241"/>
        <end position="264"/>
    </location>
</feature>
<reference evidence="2" key="1">
    <citation type="journal article" date="2020" name="Stud. Mycol.">
        <title>101 Dothideomycetes genomes: a test case for predicting lifestyles and emergence of pathogens.</title>
        <authorList>
            <person name="Haridas S."/>
            <person name="Albert R."/>
            <person name="Binder M."/>
            <person name="Bloem J."/>
            <person name="Labutti K."/>
            <person name="Salamov A."/>
            <person name="Andreopoulos B."/>
            <person name="Baker S."/>
            <person name="Barry K."/>
            <person name="Bills G."/>
            <person name="Bluhm B."/>
            <person name="Cannon C."/>
            <person name="Castanera R."/>
            <person name="Culley D."/>
            <person name="Daum C."/>
            <person name="Ezra D."/>
            <person name="Gonzalez J."/>
            <person name="Henrissat B."/>
            <person name="Kuo A."/>
            <person name="Liang C."/>
            <person name="Lipzen A."/>
            <person name="Lutzoni F."/>
            <person name="Magnuson J."/>
            <person name="Mondo S."/>
            <person name="Nolan M."/>
            <person name="Ohm R."/>
            <person name="Pangilinan J."/>
            <person name="Park H.-J."/>
            <person name="Ramirez L."/>
            <person name="Alfaro M."/>
            <person name="Sun H."/>
            <person name="Tritt A."/>
            <person name="Yoshinaga Y."/>
            <person name="Zwiers L.-H."/>
            <person name="Turgeon B."/>
            <person name="Goodwin S."/>
            <person name="Spatafora J."/>
            <person name="Crous P."/>
            <person name="Grigoriev I."/>
        </authorList>
    </citation>
    <scope>NUCLEOTIDE SEQUENCE</scope>
    <source>
        <strain evidence="2">CBS 115976</strain>
    </source>
</reference>
<accession>A0A6A6UAR9</accession>
<protein>
    <submittedName>
        <fullName evidence="2">Uncharacterized protein</fullName>
    </submittedName>
</protein>
<evidence type="ECO:0000256" key="1">
    <source>
        <dbReference type="SAM" id="MobiDB-lite"/>
    </source>
</evidence>
<name>A0A6A6UAR9_9PEZI</name>
<evidence type="ECO:0000313" key="2">
    <source>
        <dbReference type="EMBL" id="KAF2668696.1"/>
    </source>
</evidence>
<dbReference type="Proteomes" id="UP000799302">
    <property type="component" value="Unassembled WGS sequence"/>
</dbReference>
<feature type="region of interest" description="Disordered" evidence="1">
    <location>
        <begin position="1"/>
        <end position="39"/>
    </location>
</feature>
<proteinExistence type="predicted"/>